<protein>
    <submittedName>
        <fullName evidence="1">Uncharacterized protein</fullName>
    </submittedName>
</protein>
<dbReference type="EMBL" id="JASPDQ010000020">
    <property type="protein sequence ID" value="MDK8602399.1"/>
    <property type="molecule type" value="Genomic_DNA"/>
</dbReference>
<name>A0AAW6ZKV2_9ACTO</name>
<dbReference type="GO" id="GO:0006310">
    <property type="term" value="P:DNA recombination"/>
    <property type="evidence" value="ECO:0007669"/>
    <property type="project" value="InterPro"/>
</dbReference>
<dbReference type="GO" id="GO:0000287">
    <property type="term" value="F:magnesium ion binding"/>
    <property type="evidence" value="ECO:0007669"/>
    <property type="project" value="InterPro"/>
</dbReference>
<sequence>MRTYTLTIPAPMGLTKSGSRTALWLTANDRRKWRAKAALVRQWRALGRKAATEAAVPPLDRVQVTARVHRARGGRFDPSNWADTAKAVLDGIVDARVLEDDSHEYVTGPDMRAGEPRDTPCLVLTITQL</sequence>
<evidence type="ECO:0000313" key="1">
    <source>
        <dbReference type="EMBL" id="MDK8602399.1"/>
    </source>
</evidence>
<dbReference type="Proteomes" id="UP001225576">
    <property type="component" value="Unassembled WGS sequence"/>
</dbReference>
<proteinExistence type="predicted"/>
<gene>
    <name evidence="1" type="ORF">QP858_08015</name>
</gene>
<dbReference type="GO" id="GO:0006281">
    <property type="term" value="P:DNA repair"/>
    <property type="evidence" value="ECO:0007669"/>
    <property type="project" value="InterPro"/>
</dbReference>
<dbReference type="Gene3D" id="3.30.1330.70">
    <property type="entry name" value="Holliday junction resolvase RusA"/>
    <property type="match status" value="1"/>
</dbReference>
<organism evidence="1 2">
    <name type="scientific">Trueperella bernardiae</name>
    <dbReference type="NCBI Taxonomy" id="59561"/>
    <lineage>
        <taxon>Bacteria</taxon>
        <taxon>Bacillati</taxon>
        <taxon>Actinomycetota</taxon>
        <taxon>Actinomycetes</taxon>
        <taxon>Actinomycetales</taxon>
        <taxon>Actinomycetaceae</taxon>
        <taxon>Trueperella</taxon>
    </lineage>
</organism>
<dbReference type="RefSeq" id="WP_285170775.1">
    <property type="nucleotide sequence ID" value="NZ_JASPDQ010000020.1"/>
</dbReference>
<comment type="caution">
    <text evidence="1">The sequence shown here is derived from an EMBL/GenBank/DDBJ whole genome shotgun (WGS) entry which is preliminary data.</text>
</comment>
<dbReference type="InterPro" id="IPR036614">
    <property type="entry name" value="RusA-like_sf"/>
</dbReference>
<dbReference type="AlphaFoldDB" id="A0AAW6ZKV2"/>
<evidence type="ECO:0000313" key="2">
    <source>
        <dbReference type="Proteomes" id="UP001225576"/>
    </source>
</evidence>
<reference evidence="1" key="1">
    <citation type="submission" date="2023-05" db="EMBL/GenBank/DDBJ databases">
        <title>Genomic Catalog of Human Bladder Bacteria.</title>
        <authorList>
            <person name="Du J."/>
        </authorList>
    </citation>
    <scope>NUCLEOTIDE SEQUENCE</scope>
    <source>
        <strain evidence="1">UMB1304A</strain>
    </source>
</reference>
<accession>A0AAW6ZKV2</accession>
<dbReference type="SUPFAM" id="SSF103084">
    <property type="entry name" value="Holliday junction resolvase RusA"/>
    <property type="match status" value="1"/>
</dbReference>